<protein>
    <submittedName>
        <fullName evidence="5">GNAT family N-acetyltransferase</fullName>
        <ecNumber evidence="5">2.3.1.-</ecNumber>
    </submittedName>
</protein>
<accession>A0ABW0ZDA0</accession>
<evidence type="ECO:0000313" key="6">
    <source>
        <dbReference type="Proteomes" id="UP001596072"/>
    </source>
</evidence>
<dbReference type="GO" id="GO:0016746">
    <property type="term" value="F:acyltransferase activity"/>
    <property type="evidence" value="ECO:0007669"/>
    <property type="project" value="UniProtKB-KW"/>
</dbReference>
<comment type="caution">
    <text evidence="5">The sequence shown here is derived from an EMBL/GenBank/DDBJ whole genome shotgun (WGS) entry which is preliminary data.</text>
</comment>
<evidence type="ECO:0000256" key="2">
    <source>
        <dbReference type="ARBA" id="ARBA00023315"/>
    </source>
</evidence>
<evidence type="ECO:0000256" key="3">
    <source>
        <dbReference type="SAM" id="MobiDB-lite"/>
    </source>
</evidence>
<dbReference type="PANTHER" id="PTHR43420">
    <property type="entry name" value="ACETYLTRANSFERASE"/>
    <property type="match status" value="1"/>
</dbReference>
<dbReference type="InterPro" id="IPR000182">
    <property type="entry name" value="GNAT_dom"/>
</dbReference>
<name>A0ABW0ZDA0_9ACTN</name>
<sequence>MTDAKQRTENDAVPGHEAPVEGLPPGWSTRPPDLTDLDALVALRSADKRPFTGSSVDREAIESELVGTASWTRRHLLAVDPAGVPRAWIVVHDRAAGRTMVFLYLDRSVADQDVVAARMYAWGEDRGRDICVMRGIDGTRLDASPFADDDLQREWLAAAGYEMRRTWPQMTRPVLPEEATSLPPPREGVTVRRVAAHENGLPVAADLHLVHEILESSFEDHFNSYRESFPEFVQRLREDPGHRWDHWWLAFVDTDSRPLAAGTVVSSVLSANEDGKEGSYIDYIGVHRHARGRGVAKALLHTVIADAAERGRDRVGLEVDADSPTGADELYRSMGWTTKYVIESWFKEIGAGR</sequence>
<keyword evidence="1 5" id="KW-0808">Transferase</keyword>
<dbReference type="CDD" id="cd04301">
    <property type="entry name" value="NAT_SF"/>
    <property type="match status" value="1"/>
</dbReference>
<keyword evidence="6" id="KW-1185">Reference proteome</keyword>
<dbReference type="EMBL" id="JBHSNS010000001">
    <property type="protein sequence ID" value="MFC5728502.1"/>
    <property type="molecule type" value="Genomic_DNA"/>
</dbReference>
<proteinExistence type="predicted"/>
<dbReference type="EC" id="2.3.1.-" evidence="5"/>
<organism evidence="5 6">
    <name type="scientific">Nocardioides vastitatis</name>
    <dbReference type="NCBI Taxonomy" id="2568655"/>
    <lineage>
        <taxon>Bacteria</taxon>
        <taxon>Bacillati</taxon>
        <taxon>Actinomycetota</taxon>
        <taxon>Actinomycetes</taxon>
        <taxon>Propionibacteriales</taxon>
        <taxon>Nocardioidaceae</taxon>
        <taxon>Nocardioides</taxon>
    </lineage>
</organism>
<dbReference type="SUPFAM" id="SSF55729">
    <property type="entry name" value="Acyl-CoA N-acyltransferases (Nat)"/>
    <property type="match status" value="1"/>
</dbReference>
<dbReference type="RefSeq" id="WP_240769742.1">
    <property type="nucleotide sequence ID" value="NZ_JBHSNS010000001.1"/>
</dbReference>
<evidence type="ECO:0000259" key="4">
    <source>
        <dbReference type="PROSITE" id="PS51186"/>
    </source>
</evidence>
<feature type="region of interest" description="Disordered" evidence="3">
    <location>
        <begin position="1"/>
        <end position="31"/>
    </location>
</feature>
<dbReference type="PANTHER" id="PTHR43420:SF12">
    <property type="entry name" value="N-ACETYLTRANSFERASE DOMAIN-CONTAINING PROTEIN"/>
    <property type="match status" value="1"/>
</dbReference>
<evidence type="ECO:0000313" key="5">
    <source>
        <dbReference type="EMBL" id="MFC5728502.1"/>
    </source>
</evidence>
<dbReference type="InterPro" id="IPR016181">
    <property type="entry name" value="Acyl_CoA_acyltransferase"/>
</dbReference>
<gene>
    <name evidence="5" type="ORF">ACFPQB_06200</name>
</gene>
<evidence type="ECO:0000256" key="1">
    <source>
        <dbReference type="ARBA" id="ARBA00022679"/>
    </source>
</evidence>
<dbReference type="InterPro" id="IPR050680">
    <property type="entry name" value="YpeA/RimI_acetyltransf"/>
</dbReference>
<keyword evidence="2 5" id="KW-0012">Acyltransferase</keyword>
<feature type="compositionally biased region" description="Basic and acidic residues" evidence="3">
    <location>
        <begin position="1"/>
        <end position="10"/>
    </location>
</feature>
<dbReference type="PROSITE" id="PS51186">
    <property type="entry name" value="GNAT"/>
    <property type="match status" value="1"/>
</dbReference>
<dbReference type="Gene3D" id="3.40.630.30">
    <property type="match status" value="1"/>
</dbReference>
<dbReference type="Pfam" id="PF00583">
    <property type="entry name" value="Acetyltransf_1"/>
    <property type="match status" value="1"/>
</dbReference>
<feature type="domain" description="N-acetyltransferase" evidence="4">
    <location>
        <begin position="189"/>
        <end position="353"/>
    </location>
</feature>
<dbReference type="Proteomes" id="UP001596072">
    <property type="component" value="Unassembled WGS sequence"/>
</dbReference>
<reference evidence="6" key="1">
    <citation type="journal article" date="2019" name="Int. J. Syst. Evol. Microbiol.">
        <title>The Global Catalogue of Microorganisms (GCM) 10K type strain sequencing project: providing services to taxonomists for standard genome sequencing and annotation.</title>
        <authorList>
            <consortium name="The Broad Institute Genomics Platform"/>
            <consortium name="The Broad Institute Genome Sequencing Center for Infectious Disease"/>
            <person name="Wu L."/>
            <person name="Ma J."/>
        </authorList>
    </citation>
    <scope>NUCLEOTIDE SEQUENCE [LARGE SCALE GENOMIC DNA]</scope>
    <source>
        <strain evidence="6">YIM 94188</strain>
    </source>
</reference>